<dbReference type="Proteomes" id="UP000003688">
    <property type="component" value="Unassembled WGS sequence"/>
</dbReference>
<dbReference type="AlphaFoldDB" id="B9XNJ2"/>
<keyword evidence="3" id="KW-1185">Reference proteome</keyword>
<feature type="transmembrane region" description="Helical" evidence="1">
    <location>
        <begin position="162"/>
        <end position="184"/>
    </location>
</feature>
<dbReference type="EMBL" id="ABOX02000041">
    <property type="protein sequence ID" value="EEF58532.1"/>
    <property type="molecule type" value="Genomic_DNA"/>
</dbReference>
<evidence type="ECO:0000256" key="1">
    <source>
        <dbReference type="SAM" id="Phobius"/>
    </source>
</evidence>
<gene>
    <name evidence="2" type="ORF">Cflav_PD1722</name>
</gene>
<feature type="transmembrane region" description="Helical" evidence="1">
    <location>
        <begin position="111"/>
        <end position="128"/>
    </location>
</feature>
<name>B9XNJ2_PEDPL</name>
<feature type="transmembrane region" description="Helical" evidence="1">
    <location>
        <begin position="135"/>
        <end position="156"/>
    </location>
</feature>
<keyword evidence="1" id="KW-0812">Transmembrane</keyword>
<sequence length="546" mass="60727">MNALPVIAREMRTQARHSFTYLLRVIGVMILLLVCFIFAVNNGFSPQLGGKLFGYINLTLFFSIWIMVPPLAADSISKEKREGTLGLLFLTPLKARDIVLAKGLVHGLRAFSLWVAVIPVMTIPFLLGGVSWEEAVICGLVNFSSLCWAMAAGILATSTGKAWLRCLLLAYAFGMCFFIFFGYLHGQGVFAALGGKVFSWANFTGSSPNYLALGIYDALDFDGAWGHQLASIATPQRINWLIAEVVVTVISFLALLLSIKIAGWPLRRGWQDKPPSKEQVWVEKTFFTPVLGVTFLQRWMRRKLNKNPIGWLEQRTWSGRLVTWGWFSIMISLYSMAVPGGLYRGLQIMQQLMAWLLIMGISVSAASSFRRERETGVLELLLVSPVTVQQIIGGRLRGLWSQFLPALVVLMVLWMYFGSLLDHRIDFSYVLFFGVAFFTLPVIGLYYSLGKSNFVSAFLFTLFVGLIIPAGLQSGLGFGVSLLLGGSGYGMGSITDVTDLFEGLIYVVVYSRGFITLWQILAAIMLARKLHRNLVSRNFAFEKSLA</sequence>
<feature type="transmembrane region" description="Helical" evidence="1">
    <location>
        <begin position="348"/>
        <end position="369"/>
    </location>
</feature>
<comment type="caution">
    <text evidence="2">The sequence shown here is derived from an EMBL/GenBank/DDBJ whole genome shotgun (WGS) entry which is preliminary data.</text>
</comment>
<feature type="transmembrane region" description="Helical" evidence="1">
    <location>
        <begin position="238"/>
        <end position="261"/>
    </location>
</feature>
<protein>
    <submittedName>
        <fullName evidence="2">Uncharacterized protein</fullName>
    </submittedName>
</protein>
<feature type="transmembrane region" description="Helical" evidence="1">
    <location>
        <begin position="21"/>
        <end position="40"/>
    </location>
</feature>
<dbReference type="PANTHER" id="PTHR43471:SF12">
    <property type="entry name" value="HYPOTHETICAL MEMBRANE PROTEIN, CONSERVED"/>
    <property type="match status" value="1"/>
</dbReference>
<dbReference type="OrthoDB" id="240327at2"/>
<dbReference type="RefSeq" id="WP_007417379.1">
    <property type="nucleotide sequence ID" value="NZ_ABOX02000041.1"/>
</dbReference>
<accession>B9XNJ2</accession>
<feature type="transmembrane region" description="Helical" evidence="1">
    <location>
        <begin position="429"/>
        <end position="447"/>
    </location>
</feature>
<feature type="transmembrane region" description="Helical" evidence="1">
    <location>
        <begin position="399"/>
        <end position="417"/>
    </location>
</feature>
<feature type="transmembrane region" description="Helical" evidence="1">
    <location>
        <begin position="321"/>
        <end position="342"/>
    </location>
</feature>
<feature type="transmembrane region" description="Helical" evidence="1">
    <location>
        <begin position="459"/>
        <end position="484"/>
    </location>
</feature>
<evidence type="ECO:0000313" key="3">
    <source>
        <dbReference type="Proteomes" id="UP000003688"/>
    </source>
</evidence>
<organism evidence="2 3">
    <name type="scientific">Pedosphaera parvula (strain Ellin514)</name>
    <dbReference type="NCBI Taxonomy" id="320771"/>
    <lineage>
        <taxon>Bacteria</taxon>
        <taxon>Pseudomonadati</taxon>
        <taxon>Verrucomicrobiota</taxon>
        <taxon>Pedosphaerae</taxon>
        <taxon>Pedosphaerales</taxon>
        <taxon>Pedosphaeraceae</taxon>
        <taxon>Pedosphaera</taxon>
    </lineage>
</organism>
<evidence type="ECO:0000313" key="2">
    <source>
        <dbReference type="EMBL" id="EEF58532.1"/>
    </source>
</evidence>
<keyword evidence="1" id="KW-0472">Membrane</keyword>
<keyword evidence="1" id="KW-1133">Transmembrane helix</keyword>
<feature type="transmembrane region" description="Helical" evidence="1">
    <location>
        <begin position="504"/>
        <end position="527"/>
    </location>
</feature>
<feature type="transmembrane region" description="Helical" evidence="1">
    <location>
        <begin position="52"/>
        <end position="73"/>
    </location>
</feature>
<dbReference type="PANTHER" id="PTHR43471">
    <property type="entry name" value="ABC TRANSPORTER PERMEASE"/>
    <property type="match status" value="1"/>
</dbReference>
<reference evidence="2 3" key="1">
    <citation type="journal article" date="2011" name="J. Bacteriol.">
        <title>Genome sequence of 'Pedosphaera parvula' Ellin514, an aerobic Verrucomicrobial isolate from pasture soil.</title>
        <authorList>
            <person name="Kant R."/>
            <person name="van Passel M.W."/>
            <person name="Sangwan P."/>
            <person name="Palva A."/>
            <person name="Lucas S."/>
            <person name="Copeland A."/>
            <person name="Lapidus A."/>
            <person name="Glavina Del Rio T."/>
            <person name="Dalin E."/>
            <person name="Tice H."/>
            <person name="Bruce D."/>
            <person name="Goodwin L."/>
            <person name="Pitluck S."/>
            <person name="Chertkov O."/>
            <person name="Larimer F.W."/>
            <person name="Land M.L."/>
            <person name="Hauser L."/>
            <person name="Brettin T.S."/>
            <person name="Detter J.C."/>
            <person name="Han S."/>
            <person name="de Vos W.M."/>
            <person name="Janssen P.H."/>
            <person name="Smidt H."/>
        </authorList>
    </citation>
    <scope>NUCLEOTIDE SEQUENCE [LARGE SCALE GENOMIC DNA]</scope>
    <source>
        <strain evidence="2 3">Ellin514</strain>
    </source>
</reference>
<dbReference type="STRING" id="320771.Cflav_PD1722"/>
<proteinExistence type="predicted"/>